<evidence type="ECO:0000256" key="1">
    <source>
        <dbReference type="ARBA" id="ARBA00009861"/>
    </source>
</evidence>
<sequence>MPSGGISKEKLATRRFEFNGTNLGLLKAKAAFGNNPTRVEAVTALIWKSAIAAAKANSGTERNTPSTILTHVVNFRGRMDPPLPDHSVGNLWQFAVAPMMQEKESEKIELHDLACLLRKSIKKIDGDYLRGLQGDDGLAKACESLKEVRQMASKGEVELYRFSSWTRFPFYEADFGWGKPIWVCTTSVPMKNVVILMGTRCGDGIEAWVSLAEHEMAQFERNHELLQFVSSSPTS</sequence>
<dbReference type="Pfam" id="PF02458">
    <property type="entry name" value="Transferase"/>
    <property type="match status" value="1"/>
</dbReference>
<protein>
    <submittedName>
        <fullName evidence="4">Uncharacterized protein</fullName>
    </submittedName>
</protein>
<proteinExistence type="inferred from homology"/>
<dbReference type="Proteomes" id="UP001415857">
    <property type="component" value="Unassembled WGS sequence"/>
</dbReference>
<organism evidence="4 5">
    <name type="scientific">Liquidambar formosana</name>
    <name type="common">Formosan gum</name>
    <dbReference type="NCBI Taxonomy" id="63359"/>
    <lineage>
        <taxon>Eukaryota</taxon>
        <taxon>Viridiplantae</taxon>
        <taxon>Streptophyta</taxon>
        <taxon>Embryophyta</taxon>
        <taxon>Tracheophyta</taxon>
        <taxon>Spermatophyta</taxon>
        <taxon>Magnoliopsida</taxon>
        <taxon>eudicotyledons</taxon>
        <taxon>Gunneridae</taxon>
        <taxon>Pentapetalae</taxon>
        <taxon>Saxifragales</taxon>
        <taxon>Altingiaceae</taxon>
        <taxon>Liquidambar</taxon>
    </lineage>
</organism>
<dbReference type="InterPro" id="IPR023213">
    <property type="entry name" value="CAT-like_dom_sf"/>
</dbReference>
<evidence type="ECO:0000313" key="4">
    <source>
        <dbReference type="EMBL" id="KAK9293120.1"/>
    </source>
</evidence>
<comment type="similarity">
    <text evidence="1">Belongs to the plant acyltransferase family.</text>
</comment>
<dbReference type="AlphaFoldDB" id="A0AAP0SE11"/>
<gene>
    <name evidence="4" type="ORF">L1049_021106</name>
</gene>
<keyword evidence="2" id="KW-0808">Transferase</keyword>
<dbReference type="Gene3D" id="3.30.559.10">
    <property type="entry name" value="Chloramphenicol acetyltransferase-like domain"/>
    <property type="match status" value="1"/>
</dbReference>
<evidence type="ECO:0000256" key="3">
    <source>
        <dbReference type="ARBA" id="ARBA00023315"/>
    </source>
</evidence>
<dbReference type="GO" id="GO:0016746">
    <property type="term" value="F:acyltransferase activity"/>
    <property type="evidence" value="ECO:0007669"/>
    <property type="project" value="UniProtKB-KW"/>
</dbReference>
<keyword evidence="5" id="KW-1185">Reference proteome</keyword>
<reference evidence="4 5" key="1">
    <citation type="journal article" date="2024" name="Plant J.">
        <title>Genome sequences and population genomics reveal climatic adaptation and genomic divergence between two closely related sweetgum species.</title>
        <authorList>
            <person name="Xu W.Q."/>
            <person name="Ren C.Q."/>
            <person name="Zhang X.Y."/>
            <person name="Comes H.P."/>
            <person name="Liu X.H."/>
            <person name="Li Y.G."/>
            <person name="Kettle C.J."/>
            <person name="Jalonen R."/>
            <person name="Gaisberger H."/>
            <person name="Ma Y.Z."/>
            <person name="Qiu Y.X."/>
        </authorList>
    </citation>
    <scope>NUCLEOTIDE SEQUENCE [LARGE SCALE GENOMIC DNA]</scope>
    <source>
        <strain evidence="4">Hangzhou</strain>
    </source>
</reference>
<name>A0AAP0SE11_LIQFO</name>
<dbReference type="EMBL" id="JBBPBK010000001">
    <property type="protein sequence ID" value="KAK9293120.1"/>
    <property type="molecule type" value="Genomic_DNA"/>
</dbReference>
<evidence type="ECO:0000256" key="2">
    <source>
        <dbReference type="ARBA" id="ARBA00022679"/>
    </source>
</evidence>
<keyword evidence="3" id="KW-0012">Acyltransferase</keyword>
<dbReference type="PANTHER" id="PTHR31623:SF79">
    <property type="entry name" value="SALUTARIDINOL 7-O-ACETYLTRANSFERASE"/>
    <property type="match status" value="1"/>
</dbReference>
<accession>A0AAP0SE11</accession>
<comment type="caution">
    <text evidence="4">The sequence shown here is derived from an EMBL/GenBank/DDBJ whole genome shotgun (WGS) entry which is preliminary data.</text>
</comment>
<evidence type="ECO:0000313" key="5">
    <source>
        <dbReference type="Proteomes" id="UP001415857"/>
    </source>
</evidence>
<dbReference type="PANTHER" id="PTHR31623">
    <property type="entry name" value="F21J9.9"/>
    <property type="match status" value="1"/>
</dbReference>